<gene>
    <name evidence="1" type="ORF">P5G52_11345</name>
</gene>
<keyword evidence="2" id="KW-1185">Reference proteome</keyword>
<evidence type="ECO:0000313" key="1">
    <source>
        <dbReference type="EMBL" id="MDN4611456.1"/>
    </source>
</evidence>
<organism evidence="1 2">
    <name type="scientific">Arthrobacter burdickii</name>
    <dbReference type="NCBI Taxonomy" id="3035920"/>
    <lineage>
        <taxon>Bacteria</taxon>
        <taxon>Bacillati</taxon>
        <taxon>Actinomycetota</taxon>
        <taxon>Actinomycetes</taxon>
        <taxon>Micrococcales</taxon>
        <taxon>Micrococcaceae</taxon>
        <taxon>Arthrobacter</taxon>
    </lineage>
</organism>
<dbReference type="RefSeq" id="WP_301227438.1">
    <property type="nucleotide sequence ID" value="NZ_JAROCG010000001.1"/>
</dbReference>
<accession>A0ABT8K1Y7</accession>
<protein>
    <submittedName>
        <fullName evidence="1">Uncharacterized protein</fullName>
    </submittedName>
</protein>
<reference evidence="1" key="1">
    <citation type="submission" date="2023-06" db="EMBL/GenBank/DDBJ databases">
        <title>MT1 and MT2 Draft Genomes of Novel Species.</title>
        <authorList>
            <person name="Venkateswaran K."/>
        </authorList>
    </citation>
    <scope>NUCLEOTIDE SEQUENCE</scope>
    <source>
        <strain evidence="1">IIF3SC-B10</strain>
    </source>
</reference>
<name>A0ABT8K1Y7_9MICC</name>
<proteinExistence type="predicted"/>
<sequence>MTKLGGLSGLVAKGFKGHRHNWKLLERRKHGTLYKFHVCTEHPEPLLKAYDMAIFNRDALQGSSEYGMRR</sequence>
<evidence type="ECO:0000313" key="2">
    <source>
        <dbReference type="Proteomes" id="UP001174209"/>
    </source>
</evidence>
<comment type="caution">
    <text evidence="1">The sequence shown here is derived from an EMBL/GenBank/DDBJ whole genome shotgun (WGS) entry which is preliminary data.</text>
</comment>
<dbReference type="Proteomes" id="UP001174209">
    <property type="component" value="Unassembled WGS sequence"/>
</dbReference>
<dbReference type="EMBL" id="JAROCG010000001">
    <property type="protein sequence ID" value="MDN4611456.1"/>
    <property type="molecule type" value="Genomic_DNA"/>
</dbReference>